<dbReference type="AlphaFoldDB" id="A0A2I8VMW0"/>
<dbReference type="GeneID" id="35593937"/>
<name>A0A2I8VMW0_9EURY</name>
<reference evidence="3 4" key="1">
    <citation type="submission" date="2018-01" db="EMBL/GenBank/DDBJ databases">
        <title>Complete genome sequence of Salinigranum rubrum GX10T, an extremely halophilic archaeon isolated from a marine solar saltern.</title>
        <authorList>
            <person name="Han S."/>
        </authorList>
    </citation>
    <scope>NUCLEOTIDE SEQUENCE [LARGE SCALE GENOMIC DNA]</scope>
    <source>
        <strain evidence="3 4">GX10</strain>
    </source>
</reference>
<evidence type="ECO:0000313" key="3">
    <source>
        <dbReference type="EMBL" id="AUV83225.1"/>
    </source>
</evidence>
<dbReference type="InterPro" id="IPR013087">
    <property type="entry name" value="Znf_C2H2_type"/>
</dbReference>
<dbReference type="RefSeq" id="WP_103426914.1">
    <property type="nucleotide sequence ID" value="NZ_CP026309.1"/>
</dbReference>
<feature type="domain" description="C2H2-type" evidence="2">
    <location>
        <begin position="4"/>
        <end position="25"/>
    </location>
</feature>
<sequence length="213" mass="22509">MHDCPHCTASFEDEVDFLAHLRDDHPAEFGAVDRRRLEQLSGGDDAGISGTALLLSGLALAVVAVVVFVTFGLGGSSGDDGVAAAQTPTNVGSAHHHGTMEMVVLGERVDFSQSQYQLQANAFHFEAGEGTVWHVHAQGVTLDWAMSSLGIEVTENSVTFDGTTYRDSSPEYAVSVTVNGEPVDPETYVLQGTSGTQNAASQGDNVRIVVETE</sequence>
<organism evidence="3 4">
    <name type="scientific">Salinigranum rubrum</name>
    <dbReference type="NCBI Taxonomy" id="755307"/>
    <lineage>
        <taxon>Archaea</taxon>
        <taxon>Methanobacteriati</taxon>
        <taxon>Methanobacteriota</taxon>
        <taxon>Stenosarchaea group</taxon>
        <taxon>Halobacteria</taxon>
        <taxon>Halobacteriales</taxon>
        <taxon>Haloferacaceae</taxon>
        <taxon>Salinigranum</taxon>
    </lineage>
</organism>
<dbReference type="KEGG" id="srub:C2R22_17555"/>
<feature type="transmembrane region" description="Helical" evidence="1">
    <location>
        <begin position="46"/>
        <end position="71"/>
    </location>
</feature>
<evidence type="ECO:0000256" key="1">
    <source>
        <dbReference type="SAM" id="Phobius"/>
    </source>
</evidence>
<accession>A0A2I8VMW0</accession>
<dbReference type="PROSITE" id="PS00028">
    <property type="entry name" value="ZINC_FINGER_C2H2_1"/>
    <property type="match status" value="1"/>
</dbReference>
<evidence type="ECO:0000259" key="2">
    <source>
        <dbReference type="PROSITE" id="PS00028"/>
    </source>
</evidence>
<gene>
    <name evidence="3" type="ORF">C2R22_17555</name>
</gene>
<keyword evidence="1" id="KW-0812">Transmembrane</keyword>
<proteinExistence type="predicted"/>
<evidence type="ECO:0000313" key="4">
    <source>
        <dbReference type="Proteomes" id="UP000236584"/>
    </source>
</evidence>
<keyword evidence="4" id="KW-1185">Reference proteome</keyword>
<protein>
    <recommendedName>
        <fullName evidence="2">C2H2-type domain-containing protein</fullName>
    </recommendedName>
</protein>
<dbReference type="EMBL" id="CP026309">
    <property type="protein sequence ID" value="AUV83225.1"/>
    <property type="molecule type" value="Genomic_DNA"/>
</dbReference>
<dbReference type="Proteomes" id="UP000236584">
    <property type="component" value="Chromosome"/>
</dbReference>
<dbReference type="OrthoDB" id="2572at2157"/>
<keyword evidence="1" id="KW-1133">Transmembrane helix</keyword>
<keyword evidence="1" id="KW-0472">Membrane</keyword>